<evidence type="ECO:0000256" key="5">
    <source>
        <dbReference type="ARBA" id="ARBA00023152"/>
    </source>
</evidence>
<comment type="pathway">
    <text evidence="3">Carbohydrate degradation.</text>
</comment>
<dbReference type="InterPro" id="IPR006124">
    <property type="entry name" value="Metalloenzyme"/>
</dbReference>
<dbReference type="Pfam" id="PF01676">
    <property type="entry name" value="Metalloenzyme"/>
    <property type="match status" value="1"/>
</dbReference>
<dbReference type="GO" id="GO:0046872">
    <property type="term" value="F:metal ion binding"/>
    <property type="evidence" value="ECO:0007669"/>
    <property type="project" value="InterPro"/>
</dbReference>
<dbReference type="Pfam" id="PF10143">
    <property type="entry name" value="PhosphMutase"/>
    <property type="match status" value="1"/>
</dbReference>
<gene>
    <name evidence="8" type="ORF">ENU96_03790</name>
</gene>
<evidence type="ECO:0000259" key="7">
    <source>
        <dbReference type="Pfam" id="PF01676"/>
    </source>
</evidence>
<keyword evidence="5" id="KW-0324">Glycolysis</keyword>
<evidence type="ECO:0000256" key="2">
    <source>
        <dbReference type="ARBA" id="ARBA00002315"/>
    </source>
</evidence>
<dbReference type="Gene3D" id="3.40.720.10">
    <property type="entry name" value="Alkaline Phosphatase, subunit A"/>
    <property type="match status" value="1"/>
</dbReference>
<dbReference type="SUPFAM" id="SSF53649">
    <property type="entry name" value="Alkaline phosphatase-like"/>
    <property type="match status" value="1"/>
</dbReference>
<proteinExistence type="inferred from homology"/>
<dbReference type="NCBIfam" id="NF003160">
    <property type="entry name" value="PRK04135.1"/>
    <property type="match status" value="1"/>
</dbReference>
<feature type="domain" description="Metalloenzyme" evidence="7">
    <location>
        <begin position="18"/>
        <end position="395"/>
    </location>
</feature>
<dbReference type="GO" id="GO:0006096">
    <property type="term" value="P:glycolytic process"/>
    <property type="evidence" value="ECO:0007669"/>
    <property type="project" value="UniProtKB-KW"/>
</dbReference>
<dbReference type="AlphaFoldDB" id="A0A7V3YLE5"/>
<comment type="similarity">
    <text evidence="4">Belongs to the BPG-independent phosphoglycerate mutase family. A-PGAM subfamily.</text>
</comment>
<evidence type="ECO:0000256" key="1">
    <source>
        <dbReference type="ARBA" id="ARBA00000370"/>
    </source>
</evidence>
<dbReference type="GO" id="GO:0004619">
    <property type="term" value="F:phosphoglycerate mutase activity"/>
    <property type="evidence" value="ECO:0007669"/>
    <property type="project" value="UniProtKB-EC"/>
</dbReference>
<evidence type="ECO:0000313" key="8">
    <source>
        <dbReference type="EMBL" id="HGI74786.1"/>
    </source>
</evidence>
<evidence type="ECO:0000256" key="3">
    <source>
        <dbReference type="ARBA" id="ARBA00004921"/>
    </source>
</evidence>
<feature type="region of interest" description="Disordered" evidence="6">
    <location>
        <begin position="178"/>
        <end position="198"/>
    </location>
</feature>
<sequence>MTSVLHNLKALLKKGESKMVLCVVDGLGGIPHPDFGGKTELEAARTPNLDALAKKSVLGLMTPVNHGITPGSGPGHIALFGYDPEELVIGRGVLEALGVGMELQEGDVAARANFATRNAEGIITDRRAGRISTEECQRLVEKLQQHIQKIEDVEILLKPGKEHRFVLVLRGKGLGDHLKDTDPQKEGLPPYEPKGFDEPSEKTARIVRVFLEKATSLLGDEPKANAILLRGFSRSPVLEKFPERYGVRALAIAIYPMYKGIARLFGFDTPDVEGDLRNEIELLKAKWNDYDFFFLHYKDTDKAGEDGDFLRKVQCIEYFDSLLPEILALSPDALVITGDHSTPALLRGHSWHPSPVLLHSPYGGVPTGERFTEKECARGYLGHFPAKALMSFMLSAALRLGKFGA</sequence>
<dbReference type="InterPro" id="IPR017850">
    <property type="entry name" value="Alkaline_phosphatase_core_sf"/>
</dbReference>
<dbReference type="NCBIfam" id="TIGR00306">
    <property type="entry name" value="apgM"/>
    <property type="match status" value="1"/>
</dbReference>
<organism evidence="8">
    <name type="scientific">Candidatus Caldatribacterium californiense</name>
    <dbReference type="NCBI Taxonomy" id="1454726"/>
    <lineage>
        <taxon>Bacteria</taxon>
        <taxon>Pseudomonadati</taxon>
        <taxon>Atribacterota</taxon>
        <taxon>Atribacteria</taxon>
        <taxon>Atribacterales</taxon>
        <taxon>Candidatus Caldatribacteriaceae</taxon>
        <taxon>Candidatus Caldatribacterium</taxon>
    </lineage>
</organism>
<dbReference type="Gene3D" id="3.30.70.2130">
    <property type="entry name" value="Metalloenzyme domain"/>
    <property type="match status" value="1"/>
</dbReference>
<name>A0A7V3YLE5_9BACT</name>
<dbReference type="PANTHER" id="PTHR31209:SF0">
    <property type="entry name" value="METALLOENZYME DOMAIN-CONTAINING PROTEIN"/>
    <property type="match status" value="1"/>
</dbReference>
<comment type="catalytic activity">
    <reaction evidence="1">
        <text>(2R)-2-phosphoglycerate = (2R)-3-phosphoglycerate</text>
        <dbReference type="Rhea" id="RHEA:15901"/>
        <dbReference type="ChEBI" id="CHEBI:58272"/>
        <dbReference type="ChEBI" id="CHEBI:58289"/>
        <dbReference type="EC" id="5.4.2.12"/>
    </reaction>
</comment>
<dbReference type="PANTHER" id="PTHR31209">
    <property type="entry name" value="COFACTOR-INDEPENDENT PHOSPHOGLYCERATE MUTASE"/>
    <property type="match status" value="1"/>
</dbReference>
<dbReference type="CDD" id="cd16011">
    <property type="entry name" value="iPGM_like"/>
    <property type="match status" value="1"/>
</dbReference>
<evidence type="ECO:0000256" key="4">
    <source>
        <dbReference type="ARBA" id="ARBA00005524"/>
    </source>
</evidence>
<protein>
    <submittedName>
        <fullName evidence="8">2,3-bisphosphoglycerate-independent phosphoglycerate mutase</fullName>
    </submittedName>
</protein>
<dbReference type="PIRSF" id="PIRSF006392">
    <property type="entry name" value="IPGAM_arch"/>
    <property type="match status" value="1"/>
</dbReference>
<comment type="caution">
    <text evidence="8">The sequence shown here is derived from an EMBL/GenBank/DDBJ whole genome shotgun (WGS) entry which is preliminary data.</text>
</comment>
<dbReference type="InterPro" id="IPR004456">
    <property type="entry name" value="Pglycerate_mutase_ApgM"/>
</dbReference>
<comment type="function">
    <text evidence="2">Catalyzes the interconversion of 2-phosphoglycerate and 3-phosphoglycerate.</text>
</comment>
<dbReference type="EMBL" id="DTEN01000147">
    <property type="protein sequence ID" value="HGI74786.1"/>
    <property type="molecule type" value="Genomic_DNA"/>
</dbReference>
<dbReference type="InterPro" id="IPR042253">
    <property type="entry name" value="Pglycerate_mutase_ApgM_sf"/>
</dbReference>
<reference evidence="8" key="1">
    <citation type="journal article" date="2020" name="mSystems">
        <title>Genome- and Community-Level Interaction Insights into Carbon Utilization and Element Cycling Functions of Hydrothermarchaeota in Hydrothermal Sediment.</title>
        <authorList>
            <person name="Zhou Z."/>
            <person name="Liu Y."/>
            <person name="Xu W."/>
            <person name="Pan J."/>
            <person name="Luo Z.H."/>
            <person name="Li M."/>
        </authorList>
    </citation>
    <scope>NUCLEOTIDE SEQUENCE [LARGE SCALE GENOMIC DNA]</scope>
    <source>
        <strain evidence="8">SpSt-716</strain>
    </source>
</reference>
<evidence type="ECO:0000256" key="6">
    <source>
        <dbReference type="SAM" id="MobiDB-lite"/>
    </source>
</evidence>
<accession>A0A7V3YLE5</accession>